<dbReference type="Proteomes" id="UP000807370">
    <property type="component" value="Unassembled WGS sequence"/>
</dbReference>
<proteinExistence type="predicted"/>
<protein>
    <recommendedName>
        <fullName evidence="3">General secretion pathway protein C</fullName>
    </recommendedName>
</protein>
<dbReference type="EMBL" id="JACCHP010000047">
    <property type="protein sequence ID" value="MBH5403173.1"/>
    <property type="molecule type" value="Genomic_DNA"/>
</dbReference>
<evidence type="ECO:0000313" key="1">
    <source>
        <dbReference type="EMBL" id="MBH5403173.1"/>
    </source>
</evidence>
<sequence length="167" mass="17385">MKPRRPPPLATICLLVLGLLDACLLGAIVKSSFFQSVEASESVIGALDGAGEKKVPEVPGKQIAALGRTLATPAFFKSRAPYVPPAPVTVAAAPVAPVAPPPTVTVAGIVIDKRVKKALVVSPADNNGTWLNEGDQVMGWKVEAITAAGVTLRQNSSKLDVRMYPLP</sequence>
<reference evidence="1 2" key="1">
    <citation type="submission" date="2020-07" db="EMBL/GenBank/DDBJ databases">
        <title>Bradyrhizobium diversity isolated from nodules of indigenous legumes of Western Australia.</title>
        <authorList>
            <person name="Klepa M.S."/>
        </authorList>
    </citation>
    <scope>NUCLEOTIDE SEQUENCE [LARGE SCALE GENOMIC DNA]</scope>
    <source>
        <strain evidence="1 2">CNPSo 4010</strain>
    </source>
</reference>
<keyword evidence="2" id="KW-1185">Reference proteome</keyword>
<organism evidence="1 2">
    <name type="scientific">Bradyrhizobium agreste</name>
    <dbReference type="NCBI Taxonomy" id="2751811"/>
    <lineage>
        <taxon>Bacteria</taxon>
        <taxon>Pseudomonadati</taxon>
        <taxon>Pseudomonadota</taxon>
        <taxon>Alphaproteobacteria</taxon>
        <taxon>Hyphomicrobiales</taxon>
        <taxon>Nitrobacteraceae</taxon>
        <taxon>Bradyrhizobium</taxon>
    </lineage>
</organism>
<evidence type="ECO:0008006" key="3">
    <source>
        <dbReference type="Google" id="ProtNLM"/>
    </source>
</evidence>
<evidence type="ECO:0000313" key="2">
    <source>
        <dbReference type="Proteomes" id="UP000807370"/>
    </source>
</evidence>
<dbReference type="RefSeq" id="WP_197964180.1">
    <property type="nucleotide sequence ID" value="NZ_JACCHP010000047.1"/>
</dbReference>
<name>A0ABS0Q178_9BRAD</name>
<comment type="caution">
    <text evidence="1">The sequence shown here is derived from an EMBL/GenBank/DDBJ whole genome shotgun (WGS) entry which is preliminary data.</text>
</comment>
<gene>
    <name evidence="1" type="ORF">HZZ13_36070</name>
</gene>
<accession>A0ABS0Q178</accession>